<keyword evidence="9 11" id="KW-0472">Membrane</keyword>
<evidence type="ECO:0000259" key="13">
    <source>
        <dbReference type="Pfam" id="PF23256"/>
    </source>
</evidence>
<dbReference type="AlphaFoldDB" id="A0A2Z6PET8"/>
<dbReference type="GO" id="GO:0012505">
    <property type="term" value="C:endomembrane system"/>
    <property type="evidence" value="ECO:0007669"/>
    <property type="project" value="TreeGrafter"/>
</dbReference>
<proteinExistence type="inferred from homology"/>
<dbReference type="FunFam" id="1.20.1530.20:FF:000003">
    <property type="entry name" value="Cation/H(+) antiporter 15"/>
    <property type="match status" value="1"/>
</dbReference>
<dbReference type="GO" id="GO:1902600">
    <property type="term" value="P:proton transmembrane transport"/>
    <property type="evidence" value="ECO:0007669"/>
    <property type="project" value="InterPro"/>
</dbReference>
<comment type="similarity">
    <text evidence="10">Belongs to the monovalent cation:proton antiporter 2 (CPA2) transporter (TC 2.A.37) family. CHX (TC 2.A.37.4) subfamily.</text>
</comment>
<keyword evidence="3" id="KW-0050">Antiport</keyword>
<evidence type="ECO:0000256" key="1">
    <source>
        <dbReference type="ARBA" id="ARBA00004141"/>
    </source>
</evidence>
<protein>
    <submittedName>
        <fullName evidence="15">Uncharacterized protein</fullName>
    </submittedName>
</protein>
<keyword evidence="5 11" id="KW-0812">Transmembrane</keyword>
<feature type="transmembrane region" description="Helical" evidence="11">
    <location>
        <begin position="200"/>
        <end position="233"/>
    </location>
</feature>
<dbReference type="EMBL" id="DF973975">
    <property type="protein sequence ID" value="GAU43499.1"/>
    <property type="molecule type" value="Genomic_DNA"/>
</dbReference>
<keyword evidence="7 11" id="KW-1133">Transmembrane helix</keyword>
<dbReference type="Gene3D" id="1.20.1530.20">
    <property type="match status" value="1"/>
</dbReference>
<feature type="domain" description="Cation/H+ exchanger transmembrane" evidence="12">
    <location>
        <begin position="4"/>
        <end position="361"/>
    </location>
</feature>
<evidence type="ECO:0000313" key="15">
    <source>
        <dbReference type="EMBL" id="GAU43499.1"/>
    </source>
</evidence>
<reference evidence="16" key="1">
    <citation type="journal article" date="2017" name="Front. Plant Sci.">
        <title>Climate Clever Clovers: New Paradigm to Reduce the Environmental Footprint of Ruminants by Breeding Low Methanogenic Forages Utilizing Haplotype Variation.</title>
        <authorList>
            <person name="Kaur P."/>
            <person name="Appels R."/>
            <person name="Bayer P.E."/>
            <person name="Keeble-Gagnere G."/>
            <person name="Wang J."/>
            <person name="Hirakawa H."/>
            <person name="Shirasawa K."/>
            <person name="Vercoe P."/>
            <person name="Stefanova K."/>
            <person name="Durmic Z."/>
            <person name="Nichols P."/>
            <person name="Revell C."/>
            <person name="Isobe S.N."/>
            <person name="Edwards D."/>
            <person name="Erskine W."/>
        </authorList>
    </citation>
    <scope>NUCLEOTIDE SEQUENCE [LARGE SCALE GENOMIC DNA]</scope>
    <source>
        <strain evidence="16">cv. Daliak</strain>
    </source>
</reference>
<evidence type="ECO:0000256" key="3">
    <source>
        <dbReference type="ARBA" id="ARBA00022449"/>
    </source>
</evidence>
<keyword evidence="4" id="KW-0633">Potassium transport</keyword>
<feature type="transmembrane region" description="Helical" evidence="11">
    <location>
        <begin position="62"/>
        <end position="84"/>
    </location>
</feature>
<dbReference type="Pfam" id="PF23259">
    <property type="entry name" value="CHX17_C"/>
    <property type="match status" value="1"/>
</dbReference>
<evidence type="ECO:0000256" key="10">
    <source>
        <dbReference type="ARBA" id="ARBA00038341"/>
    </source>
</evidence>
<evidence type="ECO:0000259" key="12">
    <source>
        <dbReference type="Pfam" id="PF00999"/>
    </source>
</evidence>
<dbReference type="InterPro" id="IPR057290">
    <property type="entry name" value="CHX17_C"/>
</dbReference>
<evidence type="ECO:0000256" key="8">
    <source>
        <dbReference type="ARBA" id="ARBA00023065"/>
    </source>
</evidence>
<evidence type="ECO:0000256" key="2">
    <source>
        <dbReference type="ARBA" id="ARBA00022448"/>
    </source>
</evidence>
<dbReference type="Proteomes" id="UP000242715">
    <property type="component" value="Unassembled WGS sequence"/>
</dbReference>
<evidence type="ECO:0000256" key="11">
    <source>
        <dbReference type="SAM" id="Phobius"/>
    </source>
</evidence>
<evidence type="ECO:0000256" key="4">
    <source>
        <dbReference type="ARBA" id="ARBA00022538"/>
    </source>
</evidence>
<feature type="transmembrane region" description="Helical" evidence="11">
    <location>
        <begin position="164"/>
        <end position="188"/>
    </location>
</feature>
<evidence type="ECO:0000259" key="14">
    <source>
        <dbReference type="Pfam" id="PF23259"/>
    </source>
</evidence>
<evidence type="ECO:0000256" key="5">
    <source>
        <dbReference type="ARBA" id="ARBA00022692"/>
    </source>
</evidence>
<dbReference type="PANTHER" id="PTHR32468:SF174">
    <property type="entry name" value="CATION_H+ EXCHANGER 3"/>
    <property type="match status" value="1"/>
</dbReference>
<organism evidence="15 16">
    <name type="scientific">Trifolium subterraneum</name>
    <name type="common">Subterranean clover</name>
    <dbReference type="NCBI Taxonomy" id="3900"/>
    <lineage>
        <taxon>Eukaryota</taxon>
        <taxon>Viridiplantae</taxon>
        <taxon>Streptophyta</taxon>
        <taxon>Embryophyta</taxon>
        <taxon>Tracheophyta</taxon>
        <taxon>Spermatophyta</taxon>
        <taxon>Magnoliopsida</taxon>
        <taxon>eudicotyledons</taxon>
        <taxon>Gunneridae</taxon>
        <taxon>Pentapetalae</taxon>
        <taxon>rosids</taxon>
        <taxon>fabids</taxon>
        <taxon>Fabales</taxon>
        <taxon>Fabaceae</taxon>
        <taxon>Papilionoideae</taxon>
        <taxon>50 kb inversion clade</taxon>
        <taxon>NPAAA clade</taxon>
        <taxon>Hologalegina</taxon>
        <taxon>IRL clade</taxon>
        <taxon>Trifolieae</taxon>
        <taxon>Trifolium</taxon>
    </lineage>
</organism>
<dbReference type="Pfam" id="PF23256">
    <property type="entry name" value="CHX17_2nd"/>
    <property type="match status" value="1"/>
</dbReference>
<keyword evidence="2" id="KW-0813">Transport</keyword>
<keyword evidence="6" id="KW-0630">Potassium</keyword>
<dbReference type="Pfam" id="PF00999">
    <property type="entry name" value="Na_H_Exchanger"/>
    <property type="match status" value="1"/>
</dbReference>
<dbReference type="GO" id="GO:0015297">
    <property type="term" value="F:antiporter activity"/>
    <property type="evidence" value="ECO:0007669"/>
    <property type="project" value="UniProtKB-KW"/>
</dbReference>
<dbReference type="GO" id="GO:0006813">
    <property type="term" value="P:potassium ion transport"/>
    <property type="evidence" value="ECO:0007669"/>
    <property type="project" value="UniProtKB-KW"/>
</dbReference>
<dbReference type="InterPro" id="IPR057291">
    <property type="entry name" value="CHX17_2nd"/>
</dbReference>
<dbReference type="InterPro" id="IPR050794">
    <property type="entry name" value="CPA2_transporter"/>
</dbReference>
<feature type="domain" description="Cation/H(+) antiporter C-terminal" evidence="14">
    <location>
        <begin position="541"/>
        <end position="625"/>
    </location>
</feature>
<feature type="transmembrane region" description="Helical" evidence="11">
    <location>
        <begin position="342"/>
        <end position="365"/>
    </location>
</feature>
<feature type="transmembrane region" description="Helical" evidence="11">
    <location>
        <begin position="33"/>
        <end position="50"/>
    </location>
</feature>
<evidence type="ECO:0000256" key="6">
    <source>
        <dbReference type="ARBA" id="ARBA00022958"/>
    </source>
</evidence>
<sequence>MQGGILLGPSAIGRNKKFLEIFFPNKSLTVLETLANIGLLFFLFLVGLELDMRSIRRTGSKSLCIALAGITVPFLLGIGTSLVLRATISKDADPTPFLVFMGVSLSITAFPVLARILAELKLLTTDVGRMAMSAAAVNDVAAWILLALAIALSGSNSSPLVSLWVLLCGVGFVIFVIVAIKPLLALMAKRSPEGEPVKEIYICITLTLVLGCSFLTDTIGIHALFGAFVAGIVVPKDGPFAAVLTEKIEDLVMSLLLPLYFVSSGLKTNVATISGALSWGLLILVIFTACFGKVVGTFAVALICKVPFREAVTLGFLMNTKGLVELIVLNIGKDRKVLNDQAFAICVLMALFTTFITTPIVMAVYKPARRGSPYMHKTILRKDPDTELRILACFHSTCNIPTLINLIESSRGTRKRGKLCIYAMHLMELSERPSAISMVHKARNNGMPFWNKKQHDNSDQMVIAFQAYGHLSSVNVRPMTAISSLNNIHEDICSSAHQKRVAMILLPFHQHQPNKDRKEIKIASGTSPDEDKQEDDLFWSEFLGVCCKSEESIVYEERLVESRDDVVTVLRERNKSNLILAGRMPPVVPLLHGSDCAELGPVGSYLASSEFSTFASVIIFQQYDPKTDIHPLVMEVSDYSDMPDTPTHGV</sequence>
<dbReference type="InterPro" id="IPR038770">
    <property type="entry name" value="Na+/solute_symporter_sf"/>
</dbReference>
<name>A0A2Z6PET8_TRISU</name>
<dbReference type="InterPro" id="IPR006153">
    <property type="entry name" value="Cation/H_exchanger_TM"/>
</dbReference>
<dbReference type="OrthoDB" id="2687058at2759"/>
<feature type="transmembrane region" description="Helical" evidence="11">
    <location>
        <begin position="130"/>
        <end position="152"/>
    </location>
</feature>
<gene>
    <name evidence="15" type="ORF">TSUD_92100</name>
</gene>
<accession>A0A2Z6PET8</accession>
<feature type="transmembrane region" description="Helical" evidence="11">
    <location>
        <begin position="276"/>
        <end position="304"/>
    </location>
</feature>
<dbReference type="PANTHER" id="PTHR32468">
    <property type="entry name" value="CATION/H + ANTIPORTER"/>
    <property type="match status" value="1"/>
</dbReference>
<comment type="subcellular location">
    <subcellularLocation>
        <location evidence="1">Membrane</location>
        <topology evidence="1">Multi-pass membrane protein</topology>
    </subcellularLocation>
</comment>
<keyword evidence="8" id="KW-0406">Ion transport</keyword>
<dbReference type="GO" id="GO:0016020">
    <property type="term" value="C:membrane"/>
    <property type="evidence" value="ECO:0007669"/>
    <property type="project" value="UniProtKB-SubCell"/>
</dbReference>
<dbReference type="GO" id="GO:0006885">
    <property type="term" value="P:regulation of pH"/>
    <property type="evidence" value="ECO:0007669"/>
    <property type="project" value="UniProtKB-ARBA"/>
</dbReference>
<evidence type="ECO:0000256" key="7">
    <source>
        <dbReference type="ARBA" id="ARBA00022989"/>
    </source>
</evidence>
<feature type="transmembrane region" description="Helical" evidence="11">
    <location>
        <begin position="96"/>
        <end position="118"/>
    </location>
</feature>
<evidence type="ECO:0000313" key="16">
    <source>
        <dbReference type="Proteomes" id="UP000242715"/>
    </source>
</evidence>
<keyword evidence="16" id="KW-1185">Reference proteome</keyword>
<feature type="domain" description="Cation/H(+) antiporter central" evidence="13">
    <location>
        <begin position="416"/>
        <end position="511"/>
    </location>
</feature>
<evidence type="ECO:0000256" key="9">
    <source>
        <dbReference type="ARBA" id="ARBA00023136"/>
    </source>
</evidence>